<dbReference type="EC" id="3.1.3.-" evidence="2"/>
<dbReference type="Proteomes" id="UP000308167">
    <property type="component" value="Unassembled WGS sequence"/>
</dbReference>
<protein>
    <submittedName>
        <fullName evidence="2">Phosphohistidine phosphatase SixA</fullName>
        <ecNumber evidence="2">3.1.3.-</ecNumber>
    </submittedName>
</protein>
<keyword evidence="3" id="KW-1185">Reference proteome</keyword>
<dbReference type="InterPro" id="IPR051021">
    <property type="entry name" value="Mito_Ser/Thr_phosphatase"/>
</dbReference>
<evidence type="ECO:0000313" key="2">
    <source>
        <dbReference type="EMBL" id="VTU08040.1"/>
    </source>
</evidence>
<evidence type="ECO:0000256" key="1">
    <source>
        <dbReference type="ARBA" id="ARBA00022801"/>
    </source>
</evidence>
<dbReference type="NCBIfam" id="TIGR00249">
    <property type="entry name" value="sixA"/>
    <property type="match status" value="1"/>
</dbReference>
<evidence type="ECO:0000313" key="3">
    <source>
        <dbReference type="Proteomes" id="UP000308167"/>
    </source>
</evidence>
<gene>
    <name evidence="2" type="primary">sixA</name>
    <name evidence="2" type="ORF">SAMEA1410922_01264</name>
</gene>
<dbReference type="SUPFAM" id="SSF53254">
    <property type="entry name" value="Phosphoglycerate mutase-like"/>
    <property type="match status" value="1"/>
</dbReference>
<name>A0ABY6TL92_9PAST</name>
<dbReference type="InterPro" id="IPR004449">
    <property type="entry name" value="SixA"/>
</dbReference>
<proteinExistence type="predicted"/>
<dbReference type="InterPro" id="IPR013078">
    <property type="entry name" value="His_Pase_superF_clade-1"/>
</dbReference>
<dbReference type="RefSeq" id="WP_135710060.1">
    <property type="nucleotide sequence ID" value="NZ_CABFKI010000007.1"/>
</dbReference>
<dbReference type="GeneID" id="86155660"/>
<accession>A0ABY6TL92</accession>
<dbReference type="Pfam" id="PF00300">
    <property type="entry name" value="His_Phos_1"/>
    <property type="match status" value="1"/>
</dbReference>
<reference evidence="2 3" key="1">
    <citation type="submission" date="2019-05" db="EMBL/GenBank/DDBJ databases">
        <authorList>
            <consortium name="Pathogen Informatics"/>
        </authorList>
    </citation>
    <scope>NUCLEOTIDE SEQUENCE [LARGE SCALE GENOMIC DNA]</scope>
    <source>
        <strain evidence="2 3">NM319</strain>
    </source>
</reference>
<dbReference type="InterPro" id="IPR029033">
    <property type="entry name" value="His_PPase_superfam"/>
</dbReference>
<organism evidence="2 3">
    <name type="scientific">Actinobacillus porcinus</name>
    <dbReference type="NCBI Taxonomy" id="51048"/>
    <lineage>
        <taxon>Bacteria</taxon>
        <taxon>Pseudomonadati</taxon>
        <taxon>Pseudomonadota</taxon>
        <taxon>Gammaproteobacteria</taxon>
        <taxon>Pasteurellales</taxon>
        <taxon>Pasteurellaceae</taxon>
        <taxon>Actinobacillus</taxon>
    </lineage>
</organism>
<dbReference type="Gene3D" id="3.40.50.1240">
    <property type="entry name" value="Phosphoglycerate mutase-like"/>
    <property type="match status" value="1"/>
</dbReference>
<dbReference type="SMART" id="SM00855">
    <property type="entry name" value="PGAM"/>
    <property type="match status" value="1"/>
</dbReference>
<dbReference type="GO" id="GO:0016787">
    <property type="term" value="F:hydrolase activity"/>
    <property type="evidence" value="ECO:0007669"/>
    <property type="project" value="UniProtKB-KW"/>
</dbReference>
<keyword evidence="1 2" id="KW-0378">Hydrolase</keyword>
<dbReference type="CDD" id="cd07067">
    <property type="entry name" value="HP_PGM_like"/>
    <property type="match status" value="1"/>
</dbReference>
<dbReference type="PANTHER" id="PTHR20935">
    <property type="entry name" value="PHOSPHOGLYCERATE MUTASE-RELATED"/>
    <property type="match status" value="1"/>
</dbReference>
<dbReference type="PANTHER" id="PTHR20935:SF1">
    <property type="entry name" value="SLL1549 PROTEIN"/>
    <property type="match status" value="1"/>
</dbReference>
<sequence length="165" mass="18522">MRIYIMRHGEAEMLAPSDKERHLTPLGKEQAAEQGQWLKNTLNSTALDKVIVSPYVRALETFEAINAEFNHTLSDLTESWDNVTPYGNPELVRNYLDVLAEENNGDNLTILIVSHLPLVGELVKEFCGKNTVSFHPATIAVIDWDWMNDKGVLVEAKLPSAISVY</sequence>
<dbReference type="EMBL" id="CABFKI010000007">
    <property type="protein sequence ID" value="VTU08040.1"/>
    <property type="molecule type" value="Genomic_DNA"/>
</dbReference>
<comment type="caution">
    <text evidence="2">The sequence shown here is derived from an EMBL/GenBank/DDBJ whole genome shotgun (WGS) entry which is preliminary data.</text>
</comment>